<evidence type="ECO:0000256" key="6">
    <source>
        <dbReference type="ARBA" id="ARBA00022838"/>
    </source>
</evidence>
<evidence type="ECO:0000256" key="2">
    <source>
        <dbReference type="ARBA" id="ARBA00009062"/>
    </source>
</evidence>
<keyword evidence="4 9" id="KW-0132">Cell division</keyword>
<evidence type="ECO:0000256" key="1">
    <source>
        <dbReference type="ARBA" id="ARBA00004629"/>
    </source>
</evidence>
<comment type="function">
    <text evidence="9">Essential component of the mitotic checkpoint, which prevents cells from prematurely exiting mitosis. Required for the assembly of the dynein-dynactin and MAD1-MAD2 complexes onto kinetochores. Its function related to the spindle assembly machinery is proposed to depend on its association in the mitotic RZZ complex.</text>
</comment>
<dbReference type="GO" id="GO:0051301">
    <property type="term" value="P:cell division"/>
    <property type="evidence" value="ECO:0007669"/>
    <property type="project" value="UniProtKB-UniRule"/>
</dbReference>
<dbReference type="AlphaFoldDB" id="A0A914GYH3"/>
<evidence type="ECO:0000256" key="4">
    <source>
        <dbReference type="ARBA" id="ARBA00022618"/>
    </source>
</evidence>
<dbReference type="Proteomes" id="UP000887572">
    <property type="component" value="Unplaced"/>
</dbReference>
<dbReference type="GO" id="GO:1990423">
    <property type="term" value="C:RZZ complex"/>
    <property type="evidence" value="ECO:0007669"/>
    <property type="project" value="UniProtKB-UniRule"/>
</dbReference>
<comment type="similarity">
    <text evidence="2 9">Belongs to the ZWILCH family.</text>
</comment>
<keyword evidence="3 9" id="KW-0158">Chromosome</keyword>
<protein>
    <recommendedName>
        <fullName evidence="9">Protein zwilch</fullName>
    </recommendedName>
</protein>
<dbReference type="WBParaSite" id="Gr19_v10_g12355.t1">
    <property type="protein sequence ID" value="Gr19_v10_g12355.t1"/>
    <property type="gene ID" value="Gr19_v10_g12355"/>
</dbReference>
<dbReference type="Gene3D" id="1.20.58.730">
    <property type="match status" value="1"/>
</dbReference>
<dbReference type="Gene3D" id="1.10.287.1880">
    <property type="match status" value="1"/>
</dbReference>
<accession>A0A914GYH3</accession>
<dbReference type="InterPro" id="IPR018630">
    <property type="entry name" value="Zwilch"/>
</dbReference>
<evidence type="ECO:0000256" key="3">
    <source>
        <dbReference type="ARBA" id="ARBA00022454"/>
    </source>
</evidence>
<dbReference type="GO" id="GO:0007094">
    <property type="term" value="P:mitotic spindle assembly checkpoint signaling"/>
    <property type="evidence" value="ECO:0007669"/>
    <property type="project" value="UniProtKB-UniRule"/>
</dbReference>
<dbReference type="GO" id="GO:0034501">
    <property type="term" value="P:protein localization to kinetochore"/>
    <property type="evidence" value="ECO:0007669"/>
    <property type="project" value="UniProtKB-UniRule"/>
</dbReference>
<sequence>MINCEQLDKAGEALLKGRYRVRLVASDLVPFCYKHDLGGLVLVIDLPEGYEAEAIEAYRRFQSAALNDKSMNNHYDDDKENLPNDCVLEGDPLKVTFLSVEKLDQMAAANKSRFDNGLELISVGCFSGLDLHLMSSIEAHALINEFSQCQFFSNDLDQHAVILFCETTESQPVFLLGRRNTNKKMMTMRAFYFGDFNTAIDELNKLSADMDKFSLRKMRCRCRFNVLNDSILVEKDQKEDGNFVPALFTIEVEWNPDKRFAGSGGVMKGRQMQYLQMPPNNASATVKFKPGWMDARILLTDRINELRYLAQLAAHLKAAYGYKLDAQPMYPFDFTDRLWDVLKLAKSIEMLRRVFQQIYDQLQTGEFRVLVEASKVSSLAKMLRMRNPDEIIFPRLEPMTCLQLLIEIGVDRFNGELIHRFLTGNLLPNTLDLEPFFLHFSSSLENRIERLIPLHLALQSMMMIEIYVELQPHEKTNMAKKLLAHFTAMDGTDAFEKEFVYKASMEDIRFEKLKNTLSNWMFERDFDKWTRPGVLSKCGAISDFGGQMFGSGHTTALKTEAASSPMDPSPPVDGGTEKQTDQYFECAYLIINSQSSALFS</sequence>
<comment type="subunit">
    <text evidence="9">Component of the RZZ complex.</text>
</comment>
<dbReference type="Pfam" id="PF09817">
    <property type="entry name" value="Zwilch"/>
    <property type="match status" value="1"/>
</dbReference>
<keyword evidence="5 9" id="KW-0498">Mitosis</keyword>
<reference evidence="11" key="1">
    <citation type="submission" date="2022-11" db="UniProtKB">
        <authorList>
            <consortium name="WormBaseParasite"/>
        </authorList>
    </citation>
    <scope>IDENTIFICATION</scope>
</reference>
<keyword evidence="6 9" id="KW-0995">Kinetochore</keyword>
<evidence type="ECO:0000256" key="7">
    <source>
        <dbReference type="ARBA" id="ARBA00023306"/>
    </source>
</evidence>
<evidence type="ECO:0000256" key="5">
    <source>
        <dbReference type="ARBA" id="ARBA00022776"/>
    </source>
</evidence>
<keyword evidence="8 9" id="KW-0137">Centromere</keyword>
<keyword evidence="7 9" id="KW-0131">Cell cycle</keyword>
<name>A0A914GYH3_GLORO</name>
<proteinExistence type="inferred from homology"/>
<evidence type="ECO:0000313" key="10">
    <source>
        <dbReference type="Proteomes" id="UP000887572"/>
    </source>
</evidence>
<evidence type="ECO:0000256" key="9">
    <source>
        <dbReference type="RuleBase" id="RU369076"/>
    </source>
</evidence>
<comment type="subcellular location">
    <subcellularLocation>
        <location evidence="1 9">Chromosome</location>
        <location evidence="1 9">Centromere</location>
        <location evidence="1 9">Kinetochore</location>
    </subcellularLocation>
</comment>
<dbReference type="PANTHER" id="PTHR15995">
    <property type="entry name" value="PROTEIN ZWILCH HOMOLOG"/>
    <property type="match status" value="1"/>
</dbReference>
<evidence type="ECO:0000313" key="11">
    <source>
        <dbReference type="WBParaSite" id="Gr19_v10_g12355.t1"/>
    </source>
</evidence>
<keyword evidence="10" id="KW-1185">Reference proteome</keyword>
<dbReference type="PANTHER" id="PTHR15995:SF1">
    <property type="entry name" value="PROTEIN ZWILCH HOMOLOG"/>
    <property type="match status" value="1"/>
</dbReference>
<evidence type="ECO:0000256" key="8">
    <source>
        <dbReference type="ARBA" id="ARBA00023328"/>
    </source>
</evidence>
<organism evidence="10 11">
    <name type="scientific">Globodera rostochiensis</name>
    <name type="common">Golden nematode worm</name>
    <name type="synonym">Heterodera rostochiensis</name>
    <dbReference type="NCBI Taxonomy" id="31243"/>
    <lineage>
        <taxon>Eukaryota</taxon>
        <taxon>Metazoa</taxon>
        <taxon>Ecdysozoa</taxon>
        <taxon>Nematoda</taxon>
        <taxon>Chromadorea</taxon>
        <taxon>Rhabditida</taxon>
        <taxon>Tylenchina</taxon>
        <taxon>Tylenchomorpha</taxon>
        <taxon>Tylenchoidea</taxon>
        <taxon>Heteroderidae</taxon>
        <taxon>Heteroderinae</taxon>
        <taxon>Globodera</taxon>
    </lineage>
</organism>